<dbReference type="Gene3D" id="3.60.10.10">
    <property type="entry name" value="Endonuclease/exonuclease/phosphatase"/>
    <property type="match status" value="1"/>
</dbReference>
<name>A0AAE0EJS4_9ROSI</name>
<organism evidence="2 3">
    <name type="scientific">Dipteronia sinensis</name>
    <dbReference type="NCBI Taxonomy" id="43782"/>
    <lineage>
        <taxon>Eukaryota</taxon>
        <taxon>Viridiplantae</taxon>
        <taxon>Streptophyta</taxon>
        <taxon>Embryophyta</taxon>
        <taxon>Tracheophyta</taxon>
        <taxon>Spermatophyta</taxon>
        <taxon>Magnoliopsida</taxon>
        <taxon>eudicotyledons</taxon>
        <taxon>Gunneridae</taxon>
        <taxon>Pentapetalae</taxon>
        <taxon>rosids</taxon>
        <taxon>malvids</taxon>
        <taxon>Sapindales</taxon>
        <taxon>Sapindaceae</taxon>
        <taxon>Hippocastanoideae</taxon>
        <taxon>Acereae</taxon>
        <taxon>Dipteronia</taxon>
    </lineage>
</organism>
<gene>
    <name evidence="2" type="ORF">Dsin_002964</name>
</gene>
<sequence>MICVWNVRGAGKQMFSRNIADLCGIFHFEILAVLEPRISGSKALRVINKLGFSNSFVVEAEGFSWGIWLLWNENKVKLQVGASSRHSVTALVEVNSTLWILTVVYANPCVTTRRFLWSYLDAIRSCFALPWLVAGDFNEIVSSSEKRGGRFSHPNSGFSNWIERNELVDLGFIGSKFTWMMKMGIGEEIWERLDRALCSMDWRLHFTEAFVRHLPRILSDHCPVLIQLQSNHHPNRYCKPFKFEAMWLKHKDFGELIHNSWRSQDVNIVNKIHKLSGILKNWNKENFGNLFHNKRRIIARI</sequence>
<dbReference type="Proteomes" id="UP001281410">
    <property type="component" value="Unassembled WGS sequence"/>
</dbReference>
<accession>A0AAE0EJS4</accession>
<feature type="domain" description="Endonuclease/exonuclease/phosphatase" evidence="1">
    <location>
        <begin position="4"/>
        <end position="221"/>
    </location>
</feature>
<dbReference type="PANTHER" id="PTHR33710">
    <property type="entry name" value="BNAC02G09200D PROTEIN"/>
    <property type="match status" value="1"/>
</dbReference>
<evidence type="ECO:0000313" key="2">
    <source>
        <dbReference type="EMBL" id="KAK3231083.1"/>
    </source>
</evidence>
<protein>
    <recommendedName>
        <fullName evidence="1">Endonuclease/exonuclease/phosphatase domain-containing protein</fullName>
    </recommendedName>
</protein>
<dbReference type="EMBL" id="JANJYJ010000001">
    <property type="protein sequence ID" value="KAK3231083.1"/>
    <property type="molecule type" value="Genomic_DNA"/>
</dbReference>
<dbReference type="GO" id="GO:0003824">
    <property type="term" value="F:catalytic activity"/>
    <property type="evidence" value="ECO:0007669"/>
    <property type="project" value="InterPro"/>
</dbReference>
<evidence type="ECO:0000313" key="3">
    <source>
        <dbReference type="Proteomes" id="UP001281410"/>
    </source>
</evidence>
<dbReference type="InterPro" id="IPR036691">
    <property type="entry name" value="Endo/exonu/phosph_ase_sf"/>
</dbReference>
<dbReference type="PANTHER" id="PTHR33710:SF77">
    <property type="entry name" value="DNASE I-LIKE SUPERFAMILY PROTEIN"/>
    <property type="match status" value="1"/>
</dbReference>
<reference evidence="2" key="1">
    <citation type="journal article" date="2023" name="Plant J.">
        <title>Genome sequences and population genomics provide insights into the demographic history, inbreeding, and mutation load of two 'living fossil' tree species of Dipteronia.</title>
        <authorList>
            <person name="Feng Y."/>
            <person name="Comes H.P."/>
            <person name="Chen J."/>
            <person name="Zhu S."/>
            <person name="Lu R."/>
            <person name="Zhang X."/>
            <person name="Li P."/>
            <person name="Qiu J."/>
            <person name="Olsen K.M."/>
            <person name="Qiu Y."/>
        </authorList>
    </citation>
    <scope>NUCLEOTIDE SEQUENCE</scope>
    <source>
        <strain evidence="2">NBL</strain>
    </source>
</reference>
<dbReference type="AlphaFoldDB" id="A0AAE0EJS4"/>
<dbReference type="SUPFAM" id="SSF56219">
    <property type="entry name" value="DNase I-like"/>
    <property type="match status" value="1"/>
</dbReference>
<evidence type="ECO:0000259" key="1">
    <source>
        <dbReference type="Pfam" id="PF03372"/>
    </source>
</evidence>
<comment type="caution">
    <text evidence="2">The sequence shown here is derived from an EMBL/GenBank/DDBJ whole genome shotgun (WGS) entry which is preliminary data.</text>
</comment>
<dbReference type="InterPro" id="IPR005135">
    <property type="entry name" value="Endo/exonuclease/phosphatase"/>
</dbReference>
<proteinExistence type="predicted"/>
<dbReference type="Pfam" id="PF03372">
    <property type="entry name" value="Exo_endo_phos"/>
    <property type="match status" value="1"/>
</dbReference>
<keyword evidence="3" id="KW-1185">Reference proteome</keyword>